<feature type="transmembrane region" description="Helical" evidence="7">
    <location>
        <begin position="446"/>
        <end position="474"/>
    </location>
</feature>
<protein>
    <recommendedName>
        <fullName evidence="8">Rhodopsin domain-containing protein</fullName>
    </recommendedName>
</protein>
<proteinExistence type="inferred from homology"/>
<organism evidence="9 10">
    <name type="scientific">Dactylonectria macrodidyma</name>
    <dbReference type="NCBI Taxonomy" id="307937"/>
    <lineage>
        <taxon>Eukaryota</taxon>
        <taxon>Fungi</taxon>
        <taxon>Dikarya</taxon>
        <taxon>Ascomycota</taxon>
        <taxon>Pezizomycotina</taxon>
        <taxon>Sordariomycetes</taxon>
        <taxon>Hypocreomycetidae</taxon>
        <taxon>Hypocreales</taxon>
        <taxon>Nectriaceae</taxon>
        <taxon>Dactylonectria</taxon>
    </lineage>
</organism>
<feature type="transmembrane region" description="Helical" evidence="7">
    <location>
        <begin position="324"/>
        <end position="348"/>
    </location>
</feature>
<feature type="transmembrane region" description="Helical" evidence="7">
    <location>
        <begin position="486"/>
        <end position="507"/>
    </location>
</feature>
<dbReference type="GO" id="GO:0016020">
    <property type="term" value="C:membrane"/>
    <property type="evidence" value="ECO:0007669"/>
    <property type="project" value="UniProtKB-SubCell"/>
</dbReference>
<keyword evidence="2 7" id="KW-0812">Transmembrane</keyword>
<comment type="caution">
    <text evidence="9">The sequence shown here is derived from an EMBL/GenBank/DDBJ whole genome shotgun (WGS) entry which is preliminary data.</text>
</comment>
<sequence length="598" mass="66258">MTEQLDPAAYTLYRTTARRSQSMTAMPTLSARPTTTGHSNCTPTTSRRRRPQRVVAVSIRFLNLARPLRPSGDRLSDKLALICLQGLFMLRAVTWPLVLGAALSTGSEQTEMGVELGKKWTNLLPKILATRRRKPSNTSTYITDVQSRAFHSVSGSLSYTELLSPSICINWFSRFRGPGAPMLPPSCDRSFRGAVGEHWLRWLGTKFTRDAMNPLPADIETHQKEMVTRGHRIQNGGLPVSVALKLPRIWPKSCVATNWIPAFPLSDTYYDMATAESSPPSPSSNSSVGPGGLAICSPLFALGLILYTIRIVTRVRPTYKLRCADYVISAAILFETLTFSFFACAISYGLGRHSYFVLPQNTAQVIRWLFGVQIAGMLASTLARVAIPLLLLDFMPDSAAWKTTLWVSITVQVMALLTNVVYVFAACQPTRAMWEVVADAHCAPPAVGWIVGYIFCGVTLICDILYAIMPGFAITKLSRPAIERGLIWFLMALCLAATAASIMKIYLMKLHDYTSPDVLRSMYRLSFWCRLEELLLIIASSAPFAKPAVERILSQFNLPTFGNLVRRLDTYHSKSTMHPNEDSSSSTSRIHQELDIGG</sequence>
<feature type="region of interest" description="Disordered" evidence="6">
    <location>
        <begin position="574"/>
        <end position="598"/>
    </location>
</feature>
<evidence type="ECO:0000313" key="9">
    <source>
        <dbReference type="EMBL" id="KAH7148171.1"/>
    </source>
</evidence>
<evidence type="ECO:0000256" key="4">
    <source>
        <dbReference type="ARBA" id="ARBA00023136"/>
    </source>
</evidence>
<evidence type="ECO:0000259" key="8">
    <source>
        <dbReference type="Pfam" id="PF20684"/>
    </source>
</evidence>
<feature type="domain" description="Rhodopsin" evidence="8">
    <location>
        <begin position="309"/>
        <end position="550"/>
    </location>
</feature>
<feature type="transmembrane region" description="Helical" evidence="7">
    <location>
        <begin position="368"/>
        <end position="392"/>
    </location>
</feature>
<feature type="transmembrane region" description="Helical" evidence="7">
    <location>
        <begin position="404"/>
        <end position="426"/>
    </location>
</feature>
<keyword evidence="4 7" id="KW-0472">Membrane</keyword>
<evidence type="ECO:0000256" key="5">
    <source>
        <dbReference type="ARBA" id="ARBA00038359"/>
    </source>
</evidence>
<dbReference type="PANTHER" id="PTHR33048:SF129">
    <property type="entry name" value="INTEGRAL MEMBRANE PROTEIN-RELATED"/>
    <property type="match status" value="1"/>
</dbReference>
<evidence type="ECO:0000256" key="2">
    <source>
        <dbReference type="ARBA" id="ARBA00022692"/>
    </source>
</evidence>
<feature type="compositionally biased region" description="Polar residues" evidence="6">
    <location>
        <begin position="574"/>
        <end position="589"/>
    </location>
</feature>
<evidence type="ECO:0000256" key="6">
    <source>
        <dbReference type="SAM" id="MobiDB-lite"/>
    </source>
</evidence>
<dbReference type="Pfam" id="PF20684">
    <property type="entry name" value="Fung_rhodopsin"/>
    <property type="match status" value="1"/>
</dbReference>
<dbReference type="InterPro" id="IPR052337">
    <property type="entry name" value="SAT4-like"/>
</dbReference>
<evidence type="ECO:0000313" key="10">
    <source>
        <dbReference type="Proteomes" id="UP000738349"/>
    </source>
</evidence>
<feature type="transmembrane region" description="Helical" evidence="7">
    <location>
        <begin position="291"/>
        <end position="312"/>
    </location>
</feature>
<feature type="compositionally biased region" description="Polar residues" evidence="6">
    <location>
        <begin position="19"/>
        <end position="41"/>
    </location>
</feature>
<comment type="subcellular location">
    <subcellularLocation>
        <location evidence="1">Membrane</location>
        <topology evidence="1">Multi-pass membrane protein</topology>
    </subcellularLocation>
</comment>
<reference evidence="9" key="1">
    <citation type="journal article" date="2021" name="Nat. Commun.">
        <title>Genetic determinants of endophytism in the Arabidopsis root mycobiome.</title>
        <authorList>
            <person name="Mesny F."/>
            <person name="Miyauchi S."/>
            <person name="Thiergart T."/>
            <person name="Pickel B."/>
            <person name="Atanasova L."/>
            <person name="Karlsson M."/>
            <person name="Huettel B."/>
            <person name="Barry K.W."/>
            <person name="Haridas S."/>
            <person name="Chen C."/>
            <person name="Bauer D."/>
            <person name="Andreopoulos W."/>
            <person name="Pangilinan J."/>
            <person name="LaButti K."/>
            <person name="Riley R."/>
            <person name="Lipzen A."/>
            <person name="Clum A."/>
            <person name="Drula E."/>
            <person name="Henrissat B."/>
            <person name="Kohler A."/>
            <person name="Grigoriev I.V."/>
            <person name="Martin F.M."/>
            <person name="Hacquard S."/>
        </authorList>
    </citation>
    <scope>NUCLEOTIDE SEQUENCE</scope>
    <source>
        <strain evidence="9">MPI-CAGE-AT-0147</strain>
    </source>
</reference>
<dbReference type="InterPro" id="IPR049326">
    <property type="entry name" value="Rhodopsin_dom_fungi"/>
</dbReference>
<keyword evidence="3 7" id="KW-1133">Transmembrane helix</keyword>
<comment type="similarity">
    <text evidence="5">Belongs to the SAT4 family.</text>
</comment>
<dbReference type="Proteomes" id="UP000738349">
    <property type="component" value="Unassembled WGS sequence"/>
</dbReference>
<dbReference type="PANTHER" id="PTHR33048">
    <property type="entry name" value="PTH11-LIKE INTEGRAL MEMBRANE PROTEIN (AFU_ORTHOLOGUE AFUA_5G11245)"/>
    <property type="match status" value="1"/>
</dbReference>
<evidence type="ECO:0000256" key="1">
    <source>
        <dbReference type="ARBA" id="ARBA00004141"/>
    </source>
</evidence>
<evidence type="ECO:0000256" key="7">
    <source>
        <dbReference type="SAM" id="Phobius"/>
    </source>
</evidence>
<dbReference type="EMBL" id="JAGMUV010000007">
    <property type="protein sequence ID" value="KAH7148171.1"/>
    <property type="molecule type" value="Genomic_DNA"/>
</dbReference>
<keyword evidence="10" id="KW-1185">Reference proteome</keyword>
<dbReference type="OrthoDB" id="3923077at2759"/>
<gene>
    <name evidence="9" type="ORF">EDB81DRAFT_932474</name>
</gene>
<name>A0A9P9EX63_9HYPO</name>
<evidence type="ECO:0000256" key="3">
    <source>
        <dbReference type="ARBA" id="ARBA00022989"/>
    </source>
</evidence>
<dbReference type="AlphaFoldDB" id="A0A9P9EX63"/>
<feature type="region of interest" description="Disordered" evidence="6">
    <location>
        <begin position="19"/>
        <end position="49"/>
    </location>
</feature>
<accession>A0A9P9EX63</accession>